<protein>
    <submittedName>
        <fullName evidence="1">Uncharacterized protein</fullName>
    </submittedName>
</protein>
<accession>A0A2K1WZZ4</accession>
<reference evidence="1 2" key="1">
    <citation type="journal article" date="2006" name="Science">
        <title>The genome of black cottonwood, Populus trichocarpa (Torr. &amp; Gray).</title>
        <authorList>
            <person name="Tuskan G.A."/>
            <person name="Difazio S."/>
            <person name="Jansson S."/>
            <person name="Bohlmann J."/>
            <person name="Grigoriev I."/>
            <person name="Hellsten U."/>
            <person name="Putnam N."/>
            <person name="Ralph S."/>
            <person name="Rombauts S."/>
            <person name="Salamov A."/>
            <person name="Schein J."/>
            <person name="Sterck L."/>
            <person name="Aerts A."/>
            <person name="Bhalerao R.R."/>
            <person name="Bhalerao R.P."/>
            <person name="Blaudez D."/>
            <person name="Boerjan W."/>
            <person name="Brun A."/>
            <person name="Brunner A."/>
            <person name="Busov V."/>
            <person name="Campbell M."/>
            <person name="Carlson J."/>
            <person name="Chalot M."/>
            <person name="Chapman J."/>
            <person name="Chen G.L."/>
            <person name="Cooper D."/>
            <person name="Coutinho P.M."/>
            <person name="Couturier J."/>
            <person name="Covert S."/>
            <person name="Cronk Q."/>
            <person name="Cunningham R."/>
            <person name="Davis J."/>
            <person name="Degroeve S."/>
            <person name="Dejardin A."/>
            <person name="Depamphilis C."/>
            <person name="Detter J."/>
            <person name="Dirks B."/>
            <person name="Dubchak I."/>
            <person name="Duplessis S."/>
            <person name="Ehlting J."/>
            <person name="Ellis B."/>
            <person name="Gendler K."/>
            <person name="Goodstein D."/>
            <person name="Gribskov M."/>
            <person name="Grimwood J."/>
            <person name="Groover A."/>
            <person name="Gunter L."/>
            <person name="Hamberger B."/>
            <person name="Heinze B."/>
            <person name="Helariutta Y."/>
            <person name="Henrissat B."/>
            <person name="Holligan D."/>
            <person name="Holt R."/>
            <person name="Huang W."/>
            <person name="Islam-Faridi N."/>
            <person name="Jones S."/>
            <person name="Jones-Rhoades M."/>
            <person name="Jorgensen R."/>
            <person name="Joshi C."/>
            <person name="Kangasjarvi J."/>
            <person name="Karlsson J."/>
            <person name="Kelleher C."/>
            <person name="Kirkpatrick R."/>
            <person name="Kirst M."/>
            <person name="Kohler A."/>
            <person name="Kalluri U."/>
            <person name="Larimer F."/>
            <person name="Leebens-Mack J."/>
            <person name="Leple J.C."/>
            <person name="Locascio P."/>
            <person name="Lou Y."/>
            <person name="Lucas S."/>
            <person name="Martin F."/>
            <person name="Montanini B."/>
            <person name="Napoli C."/>
            <person name="Nelson D.R."/>
            <person name="Nelson C."/>
            <person name="Nieminen K."/>
            <person name="Nilsson O."/>
            <person name="Pereda V."/>
            <person name="Peter G."/>
            <person name="Philippe R."/>
            <person name="Pilate G."/>
            <person name="Poliakov A."/>
            <person name="Razumovskaya J."/>
            <person name="Richardson P."/>
            <person name="Rinaldi C."/>
            <person name="Ritland K."/>
            <person name="Rouze P."/>
            <person name="Ryaboy D."/>
            <person name="Schmutz J."/>
            <person name="Schrader J."/>
            <person name="Segerman B."/>
            <person name="Shin H."/>
            <person name="Siddiqui A."/>
            <person name="Sterky F."/>
            <person name="Terry A."/>
            <person name="Tsai C.J."/>
            <person name="Uberbacher E."/>
            <person name="Unneberg P."/>
            <person name="Vahala J."/>
            <person name="Wall K."/>
            <person name="Wessler S."/>
            <person name="Yang G."/>
            <person name="Yin T."/>
            <person name="Douglas C."/>
            <person name="Marra M."/>
            <person name="Sandberg G."/>
            <person name="Van de Peer Y."/>
            <person name="Rokhsar D."/>
        </authorList>
    </citation>
    <scope>NUCLEOTIDE SEQUENCE [LARGE SCALE GENOMIC DNA]</scope>
    <source>
        <strain evidence="2">cv. Nisqually</strain>
    </source>
</reference>
<dbReference type="InParanoid" id="A0A2K1WZZ4"/>
<evidence type="ECO:0000313" key="1">
    <source>
        <dbReference type="EMBL" id="PNS94092.1"/>
    </source>
</evidence>
<dbReference type="Proteomes" id="UP000006729">
    <property type="component" value="Chromosome 18"/>
</dbReference>
<evidence type="ECO:0000313" key="2">
    <source>
        <dbReference type="Proteomes" id="UP000006729"/>
    </source>
</evidence>
<organism evidence="1 2">
    <name type="scientific">Populus trichocarpa</name>
    <name type="common">Western balsam poplar</name>
    <name type="synonym">Populus balsamifera subsp. trichocarpa</name>
    <dbReference type="NCBI Taxonomy" id="3694"/>
    <lineage>
        <taxon>Eukaryota</taxon>
        <taxon>Viridiplantae</taxon>
        <taxon>Streptophyta</taxon>
        <taxon>Embryophyta</taxon>
        <taxon>Tracheophyta</taxon>
        <taxon>Spermatophyta</taxon>
        <taxon>Magnoliopsida</taxon>
        <taxon>eudicotyledons</taxon>
        <taxon>Gunneridae</taxon>
        <taxon>Pentapetalae</taxon>
        <taxon>rosids</taxon>
        <taxon>fabids</taxon>
        <taxon>Malpighiales</taxon>
        <taxon>Salicaceae</taxon>
        <taxon>Saliceae</taxon>
        <taxon>Populus</taxon>
    </lineage>
</organism>
<dbReference type="AlphaFoldDB" id="A0A2K1WZZ4"/>
<sequence>MPRETHPQGEMGRFMQRPVKTSLRFGNFDQLLLANEESNILYGLRQRKVTNSRVTLESYRSPLRILNL</sequence>
<dbReference type="EMBL" id="CM009307">
    <property type="protein sequence ID" value="PNS94092.1"/>
    <property type="molecule type" value="Genomic_DNA"/>
</dbReference>
<proteinExistence type="predicted"/>
<name>A0A2K1WZZ4_POPTR</name>
<gene>
    <name evidence="1" type="ORF">POPTR_018G125600</name>
</gene>
<keyword evidence="2" id="KW-1185">Reference proteome</keyword>